<dbReference type="InterPro" id="IPR027417">
    <property type="entry name" value="P-loop_NTPase"/>
</dbReference>
<sequence length="193" mass="23118">MRMEIIMKLFIIFGPHAVGKMTVGQELTKITKLKLFHNHMTIDVVSDLFENIPKERNRLINLFRKEIFEAYSKSDEYGMIFTYMWAFDRKEDWEYIDYVEKLFSSRGADIYFVELEADYELRIERNKTDNRLLNKPTKRNIEKSESLFRSLENTYRLNSFDGEVAKENYLRIDNSNLRPEEAALIIKNKFSLI</sequence>
<proteinExistence type="predicted"/>
<reference evidence="1" key="1">
    <citation type="submission" date="2019-08" db="EMBL/GenBank/DDBJ databases">
        <authorList>
            <person name="Kucharzyk K."/>
            <person name="Murdoch R.W."/>
            <person name="Higgins S."/>
            <person name="Loffler F."/>
        </authorList>
    </citation>
    <scope>NUCLEOTIDE SEQUENCE</scope>
</reference>
<evidence type="ECO:0008006" key="2">
    <source>
        <dbReference type="Google" id="ProtNLM"/>
    </source>
</evidence>
<dbReference type="SUPFAM" id="SSF52540">
    <property type="entry name" value="P-loop containing nucleoside triphosphate hydrolases"/>
    <property type="match status" value="1"/>
</dbReference>
<gene>
    <name evidence="1" type="ORF">SDC9_61712</name>
</gene>
<name>A0A644XMQ2_9ZZZZ</name>
<protein>
    <recommendedName>
        <fullName evidence="2">Shikimate kinase</fullName>
    </recommendedName>
</protein>
<dbReference type="AlphaFoldDB" id="A0A644XMQ2"/>
<comment type="caution">
    <text evidence="1">The sequence shown here is derived from an EMBL/GenBank/DDBJ whole genome shotgun (WGS) entry which is preliminary data.</text>
</comment>
<accession>A0A644XMQ2</accession>
<dbReference type="Gene3D" id="3.40.50.300">
    <property type="entry name" value="P-loop containing nucleotide triphosphate hydrolases"/>
    <property type="match status" value="1"/>
</dbReference>
<evidence type="ECO:0000313" key="1">
    <source>
        <dbReference type="EMBL" id="MPM15344.1"/>
    </source>
</evidence>
<dbReference type="EMBL" id="VSSQ01002428">
    <property type="protein sequence ID" value="MPM15344.1"/>
    <property type="molecule type" value="Genomic_DNA"/>
</dbReference>
<organism evidence="1">
    <name type="scientific">bioreactor metagenome</name>
    <dbReference type="NCBI Taxonomy" id="1076179"/>
    <lineage>
        <taxon>unclassified sequences</taxon>
        <taxon>metagenomes</taxon>
        <taxon>ecological metagenomes</taxon>
    </lineage>
</organism>